<dbReference type="InterPro" id="IPR036388">
    <property type="entry name" value="WH-like_DNA-bd_sf"/>
</dbReference>
<comment type="similarity">
    <text evidence="1">Belongs to the LysR transcriptional regulatory family.</text>
</comment>
<protein>
    <recommendedName>
        <fullName evidence="5">HTH lysR-type domain-containing protein</fullName>
    </recommendedName>
</protein>
<evidence type="ECO:0000259" key="5">
    <source>
        <dbReference type="PROSITE" id="PS50931"/>
    </source>
</evidence>
<name>A0A292YKA9_9BACL</name>
<keyword evidence="2" id="KW-0805">Transcription regulation</keyword>
<accession>A0A292YKA9</accession>
<organism evidence="6 7">
    <name type="scientific">Effusibacillus lacus</name>
    <dbReference type="NCBI Taxonomy" id="1348429"/>
    <lineage>
        <taxon>Bacteria</taxon>
        <taxon>Bacillati</taxon>
        <taxon>Bacillota</taxon>
        <taxon>Bacilli</taxon>
        <taxon>Bacillales</taxon>
        <taxon>Alicyclobacillaceae</taxon>
        <taxon>Effusibacillus</taxon>
    </lineage>
</organism>
<comment type="caution">
    <text evidence="6">The sequence shown here is derived from an EMBL/GenBank/DDBJ whole genome shotgun (WGS) entry which is preliminary data.</text>
</comment>
<dbReference type="Proteomes" id="UP000217785">
    <property type="component" value="Unassembled WGS sequence"/>
</dbReference>
<dbReference type="PROSITE" id="PS50931">
    <property type="entry name" value="HTH_LYSR"/>
    <property type="match status" value="1"/>
</dbReference>
<dbReference type="Gene3D" id="3.40.190.290">
    <property type="match status" value="1"/>
</dbReference>
<dbReference type="FunFam" id="1.10.10.10:FF:000001">
    <property type="entry name" value="LysR family transcriptional regulator"/>
    <property type="match status" value="1"/>
</dbReference>
<proteinExistence type="inferred from homology"/>
<dbReference type="AlphaFoldDB" id="A0A292YKA9"/>
<dbReference type="GO" id="GO:0003700">
    <property type="term" value="F:DNA-binding transcription factor activity"/>
    <property type="evidence" value="ECO:0007669"/>
    <property type="project" value="InterPro"/>
</dbReference>
<evidence type="ECO:0000256" key="3">
    <source>
        <dbReference type="ARBA" id="ARBA00023125"/>
    </source>
</evidence>
<evidence type="ECO:0000256" key="4">
    <source>
        <dbReference type="ARBA" id="ARBA00023163"/>
    </source>
</evidence>
<dbReference type="Pfam" id="PF03466">
    <property type="entry name" value="LysR_substrate"/>
    <property type="match status" value="1"/>
</dbReference>
<dbReference type="CDD" id="cd05466">
    <property type="entry name" value="PBP2_LTTR_substrate"/>
    <property type="match status" value="1"/>
</dbReference>
<dbReference type="InterPro" id="IPR000847">
    <property type="entry name" value="LysR_HTH_N"/>
</dbReference>
<dbReference type="GO" id="GO:0000976">
    <property type="term" value="F:transcription cis-regulatory region binding"/>
    <property type="evidence" value="ECO:0007669"/>
    <property type="project" value="TreeGrafter"/>
</dbReference>
<dbReference type="Pfam" id="PF00126">
    <property type="entry name" value="HTH_1"/>
    <property type="match status" value="1"/>
</dbReference>
<dbReference type="RefSeq" id="WP_096182096.1">
    <property type="nucleotide sequence ID" value="NZ_BDUF01000057.1"/>
</dbReference>
<keyword evidence="4" id="KW-0804">Transcription</keyword>
<reference evidence="7" key="1">
    <citation type="submission" date="2017-07" db="EMBL/GenBank/DDBJ databases">
        <title>Draft genome sequence of Effusibacillus lacus strain skLN1.</title>
        <authorList>
            <person name="Watanabe M."/>
            <person name="Kojima H."/>
            <person name="Fukui M."/>
        </authorList>
    </citation>
    <scope>NUCLEOTIDE SEQUENCE [LARGE SCALE GENOMIC DNA]</scope>
    <source>
        <strain evidence="7">skLN1</strain>
    </source>
</reference>
<dbReference type="InterPro" id="IPR005119">
    <property type="entry name" value="LysR_subst-bd"/>
</dbReference>
<dbReference type="SUPFAM" id="SSF46785">
    <property type="entry name" value="Winged helix' DNA-binding domain"/>
    <property type="match status" value="1"/>
</dbReference>
<dbReference type="EMBL" id="BDUF01000057">
    <property type="protein sequence ID" value="GAX90368.1"/>
    <property type="molecule type" value="Genomic_DNA"/>
</dbReference>
<feature type="domain" description="HTH lysR-type" evidence="5">
    <location>
        <begin position="1"/>
        <end position="58"/>
    </location>
</feature>
<evidence type="ECO:0000256" key="1">
    <source>
        <dbReference type="ARBA" id="ARBA00009437"/>
    </source>
</evidence>
<keyword evidence="3" id="KW-0238">DNA-binding</keyword>
<dbReference type="Gene3D" id="1.10.10.10">
    <property type="entry name" value="Winged helix-like DNA-binding domain superfamily/Winged helix DNA-binding domain"/>
    <property type="match status" value="1"/>
</dbReference>
<dbReference type="PANTHER" id="PTHR30126:SF40">
    <property type="entry name" value="HTH-TYPE TRANSCRIPTIONAL REGULATOR GLTR"/>
    <property type="match status" value="1"/>
</dbReference>
<evidence type="ECO:0000256" key="2">
    <source>
        <dbReference type="ARBA" id="ARBA00023015"/>
    </source>
</evidence>
<evidence type="ECO:0000313" key="7">
    <source>
        <dbReference type="Proteomes" id="UP000217785"/>
    </source>
</evidence>
<evidence type="ECO:0000313" key="6">
    <source>
        <dbReference type="EMBL" id="GAX90368.1"/>
    </source>
</evidence>
<dbReference type="PRINTS" id="PR00039">
    <property type="entry name" value="HTHLYSR"/>
</dbReference>
<dbReference type="OrthoDB" id="9803735at2"/>
<sequence>MDTQQLLTLQKLAREKSFSRASRELGISQPTATMRIKALEDELGETLILRTGQKAVLTPAGEIFLSHVDRALKVLQSAVDRISAGPDGNFLAIAGTPSFNTFVLPEILQEFRVLHPDIQWQIYTDGTENILKMIADGIIDIGLVRGMVPNSTVSSFPLFFEKFLLILPNNHPLALKESVSLPDLQNEPIVFYRRNSDTWGEIEKRFLAAGVQPKITMELNHTVTVKQMLLAGEGVAFLPELTVKNELETGLLTAGRIEGPPILRPISAVIPQWELPETANSFLLFLKSRFVLGDHDGY</sequence>
<dbReference type="PANTHER" id="PTHR30126">
    <property type="entry name" value="HTH-TYPE TRANSCRIPTIONAL REGULATOR"/>
    <property type="match status" value="1"/>
</dbReference>
<gene>
    <name evidence="6" type="ORF">EFBL_1994</name>
</gene>
<keyword evidence="7" id="KW-1185">Reference proteome</keyword>
<dbReference type="SUPFAM" id="SSF53850">
    <property type="entry name" value="Periplasmic binding protein-like II"/>
    <property type="match status" value="1"/>
</dbReference>
<dbReference type="InterPro" id="IPR036390">
    <property type="entry name" value="WH_DNA-bd_sf"/>
</dbReference>